<dbReference type="HOGENOM" id="CLU_806584_0_0_1"/>
<organism evidence="1 2">
    <name type="scientific">Dacryopinax primogenitus (strain DJM 731)</name>
    <name type="common">Brown rot fungus</name>
    <dbReference type="NCBI Taxonomy" id="1858805"/>
    <lineage>
        <taxon>Eukaryota</taxon>
        <taxon>Fungi</taxon>
        <taxon>Dikarya</taxon>
        <taxon>Basidiomycota</taxon>
        <taxon>Agaricomycotina</taxon>
        <taxon>Dacrymycetes</taxon>
        <taxon>Dacrymycetales</taxon>
        <taxon>Dacrymycetaceae</taxon>
        <taxon>Dacryopinax</taxon>
    </lineage>
</organism>
<dbReference type="STRING" id="1858805.M5GCQ9"/>
<dbReference type="InterPro" id="IPR021109">
    <property type="entry name" value="Peptidase_aspartic_dom_sf"/>
</dbReference>
<keyword evidence="2" id="KW-1185">Reference proteome</keyword>
<evidence type="ECO:0008006" key="3">
    <source>
        <dbReference type="Google" id="ProtNLM"/>
    </source>
</evidence>
<sequence>MLAFLLYAAATYAQTTSYVFPFTSDTSIVNGYHIYGSVGSGPTTEFLIDTGSTGVLISPRALGTNYTLLNENFCFAYSSSNNTYQGHWVLAPIVFSGSGSEPVSAQTIPIPVRVATQFCSGATGKCTTDPGEISVSMLGVGLGRGNMSWGGEDGCGNQVPLGVNAFLQLEEMQPGENASPGYIITPRNSSITLGITGANSEGFDFVALQLAGNASNVTYSDWVPPTVEVNVASQTWTPFNASLLIDTGISYSIIQSPASDALPGSTSRGVTTVSNGTSLNLTLPSLGGQELYAFVTGQPGAPAYVSWRHAAAPFVNTGRGALGEFDYLFDARRGRVGFAFNRTV</sequence>
<dbReference type="OrthoDB" id="5291209at2759"/>
<dbReference type="EMBL" id="JH795858">
    <property type="protein sequence ID" value="EJU04007.1"/>
    <property type="molecule type" value="Genomic_DNA"/>
</dbReference>
<evidence type="ECO:0000313" key="2">
    <source>
        <dbReference type="Proteomes" id="UP000030653"/>
    </source>
</evidence>
<proteinExistence type="predicted"/>
<reference evidence="1 2" key="1">
    <citation type="journal article" date="2012" name="Science">
        <title>The Paleozoic origin of enzymatic lignin decomposition reconstructed from 31 fungal genomes.</title>
        <authorList>
            <person name="Floudas D."/>
            <person name="Binder M."/>
            <person name="Riley R."/>
            <person name="Barry K."/>
            <person name="Blanchette R.A."/>
            <person name="Henrissat B."/>
            <person name="Martinez A.T."/>
            <person name="Otillar R."/>
            <person name="Spatafora J.W."/>
            <person name="Yadav J.S."/>
            <person name="Aerts A."/>
            <person name="Benoit I."/>
            <person name="Boyd A."/>
            <person name="Carlson A."/>
            <person name="Copeland A."/>
            <person name="Coutinho P.M."/>
            <person name="de Vries R.P."/>
            <person name="Ferreira P."/>
            <person name="Findley K."/>
            <person name="Foster B."/>
            <person name="Gaskell J."/>
            <person name="Glotzer D."/>
            <person name="Gorecki P."/>
            <person name="Heitman J."/>
            <person name="Hesse C."/>
            <person name="Hori C."/>
            <person name="Igarashi K."/>
            <person name="Jurgens J.A."/>
            <person name="Kallen N."/>
            <person name="Kersten P."/>
            <person name="Kohler A."/>
            <person name="Kuees U."/>
            <person name="Kumar T.K.A."/>
            <person name="Kuo A."/>
            <person name="LaButti K."/>
            <person name="Larrondo L.F."/>
            <person name="Lindquist E."/>
            <person name="Ling A."/>
            <person name="Lombard V."/>
            <person name="Lucas S."/>
            <person name="Lundell T."/>
            <person name="Martin R."/>
            <person name="McLaughlin D.J."/>
            <person name="Morgenstern I."/>
            <person name="Morin E."/>
            <person name="Murat C."/>
            <person name="Nagy L.G."/>
            <person name="Nolan M."/>
            <person name="Ohm R.A."/>
            <person name="Patyshakuliyeva A."/>
            <person name="Rokas A."/>
            <person name="Ruiz-Duenas F.J."/>
            <person name="Sabat G."/>
            <person name="Salamov A."/>
            <person name="Samejima M."/>
            <person name="Schmutz J."/>
            <person name="Slot J.C."/>
            <person name="St John F."/>
            <person name="Stenlid J."/>
            <person name="Sun H."/>
            <person name="Sun S."/>
            <person name="Syed K."/>
            <person name="Tsang A."/>
            <person name="Wiebenga A."/>
            <person name="Young D."/>
            <person name="Pisabarro A."/>
            <person name="Eastwood D.C."/>
            <person name="Martin F."/>
            <person name="Cullen D."/>
            <person name="Grigoriev I.V."/>
            <person name="Hibbett D.S."/>
        </authorList>
    </citation>
    <scope>NUCLEOTIDE SEQUENCE [LARGE SCALE GENOMIC DNA]</scope>
    <source>
        <strain evidence="1 2">DJM-731 SS1</strain>
    </source>
</reference>
<protein>
    <recommendedName>
        <fullName evidence="3">Acid protease</fullName>
    </recommendedName>
</protein>
<dbReference type="RefSeq" id="XP_040630901.1">
    <property type="nucleotide sequence ID" value="XM_040768032.1"/>
</dbReference>
<dbReference type="GeneID" id="63683094"/>
<name>M5GCQ9_DACPD</name>
<gene>
    <name evidence="1" type="ORF">DACRYDRAFT_105078</name>
</gene>
<dbReference type="AlphaFoldDB" id="M5GCQ9"/>
<accession>M5GCQ9</accession>
<dbReference type="Gene3D" id="2.40.70.10">
    <property type="entry name" value="Acid Proteases"/>
    <property type="match status" value="1"/>
</dbReference>
<evidence type="ECO:0000313" key="1">
    <source>
        <dbReference type="EMBL" id="EJU04007.1"/>
    </source>
</evidence>
<dbReference type="Proteomes" id="UP000030653">
    <property type="component" value="Unassembled WGS sequence"/>
</dbReference>